<dbReference type="AlphaFoldDB" id="W9RN26"/>
<evidence type="ECO:0000313" key="2">
    <source>
        <dbReference type="Proteomes" id="UP000030645"/>
    </source>
</evidence>
<proteinExistence type="predicted"/>
<name>W9RN26_9ROSA</name>
<gene>
    <name evidence="1" type="ORF">L484_027697</name>
</gene>
<protein>
    <submittedName>
        <fullName evidence="1">Uncharacterized protein</fullName>
    </submittedName>
</protein>
<accession>W9RN26</accession>
<dbReference type="Proteomes" id="UP000030645">
    <property type="component" value="Unassembled WGS sequence"/>
</dbReference>
<sequence length="70" mass="7574">MLLQSCKGGNACIESGLRFLSLRKKQPPLPPAPTRNSNKIHGVVNVSEPRLSSLMNRIKAYVYGSAPPSP</sequence>
<organism evidence="1 2">
    <name type="scientific">Morus notabilis</name>
    <dbReference type="NCBI Taxonomy" id="981085"/>
    <lineage>
        <taxon>Eukaryota</taxon>
        <taxon>Viridiplantae</taxon>
        <taxon>Streptophyta</taxon>
        <taxon>Embryophyta</taxon>
        <taxon>Tracheophyta</taxon>
        <taxon>Spermatophyta</taxon>
        <taxon>Magnoliopsida</taxon>
        <taxon>eudicotyledons</taxon>
        <taxon>Gunneridae</taxon>
        <taxon>Pentapetalae</taxon>
        <taxon>rosids</taxon>
        <taxon>fabids</taxon>
        <taxon>Rosales</taxon>
        <taxon>Moraceae</taxon>
        <taxon>Moreae</taxon>
        <taxon>Morus</taxon>
    </lineage>
</organism>
<reference evidence="2" key="1">
    <citation type="submission" date="2013-01" db="EMBL/GenBank/DDBJ databases">
        <title>Draft Genome Sequence of a Mulberry Tree, Morus notabilis C.K. Schneid.</title>
        <authorList>
            <person name="He N."/>
            <person name="Zhao S."/>
        </authorList>
    </citation>
    <scope>NUCLEOTIDE SEQUENCE</scope>
</reference>
<evidence type="ECO:0000313" key="1">
    <source>
        <dbReference type="EMBL" id="EXB82521.1"/>
    </source>
</evidence>
<dbReference type="EMBL" id="KE344869">
    <property type="protein sequence ID" value="EXB82521.1"/>
    <property type="molecule type" value="Genomic_DNA"/>
</dbReference>
<keyword evidence="2" id="KW-1185">Reference proteome</keyword>